<protein>
    <submittedName>
        <fullName evidence="1">Uncharacterized protein</fullName>
    </submittedName>
</protein>
<sequence length="153" mass="17974">MPMRIMASDPDYIYILKPVYSVVDKEVYGLIDRLIEIDKDKEYYFEGSKINIWVRKMQETGTLSLSLWFQGFDPIAAFAGNYDGCFPYRGHECLLEIDDDCDCRDLFVRTDAYYRVGFADSDLWGNAEWMTEIGYLYKAGKFKLVYYYEPTAE</sequence>
<reference evidence="1" key="1">
    <citation type="submission" date="2020-10" db="EMBL/GenBank/DDBJ databases">
        <authorList>
            <person name="Gilroy R."/>
        </authorList>
    </citation>
    <scope>NUCLEOTIDE SEQUENCE</scope>
    <source>
        <strain evidence="1">F1-3629</strain>
    </source>
</reference>
<comment type="caution">
    <text evidence="1">The sequence shown here is derived from an EMBL/GenBank/DDBJ whole genome shotgun (WGS) entry which is preliminary data.</text>
</comment>
<proteinExistence type="predicted"/>
<organism evidence="1 2">
    <name type="scientific">Candidatus Cryptobacteroides gallistercoris</name>
    <dbReference type="NCBI Taxonomy" id="2840765"/>
    <lineage>
        <taxon>Bacteria</taxon>
        <taxon>Pseudomonadati</taxon>
        <taxon>Bacteroidota</taxon>
        <taxon>Bacteroidia</taxon>
        <taxon>Bacteroidales</taxon>
        <taxon>Candidatus Cryptobacteroides</taxon>
    </lineage>
</organism>
<evidence type="ECO:0000313" key="2">
    <source>
        <dbReference type="Proteomes" id="UP000771749"/>
    </source>
</evidence>
<reference evidence="1" key="2">
    <citation type="journal article" date="2021" name="PeerJ">
        <title>Extensive microbial diversity within the chicken gut microbiome revealed by metagenomics and culture.</title>
        <authorList>
            <person name="Gilroy R."/>
            <person name="Ravi A."/>
            <person name="Getino M."/>
            <person name="Pursley I."/>
            <person name="Horton D.L."/>
            <person name="Alikhan N.F."/>
            <person name="Baker D."/>
            <person name="Gharbi K."/>
            <person name="Hall N."/>
            <person name="Watson M."/>
            <person name="Adriaenssens E.M."/>
            <person name="Foster-Nyarko E."/>
            <person name="Jarju S."/>
            <person name="Secka A."/>
            <person name="Antonio M."/>
            <person name="Oren A."/>
            <person name="Chaudhuri R.R."/>
            <person name="La Ragione R."/>
            <person name="Hildebrand F."/>
            <person name="Pallen M.J."/>
        </authorList>
    </citation>
    <scope>NUCLEOTIDE SEQUENCE</scope>
    <source>
        <strain evidence="1">F1-3629</strain>
    </source>
</reference>
<dbReference type="Proteomes" id="UP000771749">
    <property type="component" value="Unassembled WGS sequence"/>
</dbReference>
<dbReference type="AlphaFoldDB" id="A0A940DM32"/>
<name>A0A940DM32_9BACT</name>
<accession>A0A940DM32</accession>
<gene>
    <name evidence="1" type="ORF">IAC07_01030</name>
</gene>
<evidence type="ECO:0000313" key="1">
    <source>
        <dbReference type="EMBL" id="MBO8453289.1"/>
    </source>
</evidence>
<dbReference type="EMBL" id="JADIMJ010000018">
    <property type="protein sequence ID" value="MBO8453289.1"/>
    <property type="molecule type" value="Genomic_DNA"/>
</dbReference>